<sequence length="322" mass="35687" precursor="true">MNLPRVFLTSVAMLSLGLTTATAQTYIGGATSDETPLRNTPEPVSPDDARNFETVELQDRVDQRALADKAPIDRDDEGDVDLNDDVGPYPDAELDIEPLDRDGLLDRNDARRRVGGAFDGRAEYDSDPIDPVAGYDGDDLDGVRDELIDPVGPLGDDLTATEDALRRSYLSNRAGSRLDDRYLLPNMIDRNQYAADYEERLGPEEVERNAAPMTRREHASMAQSHLDIALFHMLRAGDNKLARRIMDAMRADRKADQQQSADNNDDRRGTVSSDAPNRRETLRPVTPPNRAGRDAELENSAEAVDEIVDEAARRNGLDDLVD</sequence>
<feature type="signal peptide" evidence="2">
    <location>
        <begin position="1"/>
        <end position="23"/>
    </location>
</feature>
<organism evidence="3 4">
    <name type="scientific">Stratiformator vulcanicus</name>
    <dbReference type="NCBI Taxonomy" id="2527980"/>
    <lineage>
        <taxon>Bacteria</taxon>
        <taxon>Pseudomonadati</taxon>
        <taxon>Planctomycetota</taxon>
        <taxon>Planctomycetia</taxon>
        <taxon>Planctomycetales</taxon>
        <taxon>Planctomycetaceae</taxon>
        <taxon>Stratiformator</taxon>
    </lineage>
</organism>
<dbReference type="RefSeq" id="WP_145362714.1">
    <property type="nucleotide sequence ID" value="NZ_CP036268.1"/>
</dbReference>
<feature type="compositionally biased region" description="Basic and acidic residues" evidence="1">
    <location>
        <begin position="64"/>
        <end position="73"/>
    </location>
</feature>
<keyword evidence="4" id="KW-1185">Reference proteome</keyword>
<dbReference type="AlphaFoldDB" id="A0A517QY40"/>
<gene>
    <name evidence="3" type="ORF">Pan189_08710</name>
</gene>
<feature type="region of interest" description="Disordered" evidence="1">
    <location>
        <begin position="250"/>
        <end position="305"/>
    </location>
</feature>
<evidence type="ECO:0000313" key="3">
    <source>
        <dbReference type="EMBL" id="QDT36513.1"/>
    </source>
</evidence>
<name>A0A517QY40_9PLAN</name>
<accession>A0A517QY40</accession>
<dbReference type="KEGG" id="svp:Pan189_08710"/>
<feature type="region of interest" description="Disordered" evidence="1">
    <location>
        <begin position="64"/>
        <end position="96"/>
    </location>
</feature>
<evidence type="ECO:0008006" key="5">
    <source>
        <dbReference type="Google" id="ProtNLM"/>
    </source>
</evidence>
<proteinExistence type="predicted"/>
<feature type="compositionally biased region" description="Acidic residues" evidence="1">
    <location>
        <begin position="74"/>
        <end position="84"/>
    </location>
</feature>
<feature type="chain" id="PRO_5022167110" description="Secreted protein" evidence="2">
    <location>
        <begin position="24"/>
        <end position="322"/>
    </location>
</feature>
<protein>
    <recommendedName>
        <fullName evidence="5">Secreted protein</fullName>
    </recommendedName>
</protein>
<evidence type="ECO:0000313" key="4">
    <source>
        <dbReference type="Proteomes" id="UP000317318"/>
    </source>
</evidence>
<evidence type="ECO:0000256" key="1">
    <source>
        <dbReference type="SAM" id="MobiDB-lite"/>
    </source>
</evidence>
<reference evidence="3 4" key="1">
    <citation type="submission" date="2019-02" db="EMBL/GenBank/DDBJ databases">
        <title>Deep-cultivation of Planctomycetes and their phenomic and genomic characterization uncovers novel biology.</title>
        <authorList>
            <person name="Wiegand S."/>
            <person name="Jogler M."/>
            <person name="Boedeker C."/>
            <person name="Pinto D."/>
            <person name="Vollmers J."/>
            <person name="Rivas-Marin E."/>
            <person name="Kohn T."/>
            <person name="Peeters S.H."/>
            <person name="Heuer A."/>
            <person name="Rast P."/>
            <person name="Oberbeckmann S."/>
            <person name="Bunk B."/>
            <person name="Jeske O."/>
            <person name="Meyerdierks A."/>
            <person name="Storesund J.E."/>
            <person name="Kallscheuer N."/>
            <person name="Luecker S."/>
            <person name="Lage O.M."/>
            <person name="Pohl T."/>
            <person name="Merkel B.J."/>
            <person name="Hornburger P."/>
            <person name="Mueller R.-W."/>
            <person name="Bruemmer F."/>
            <person name="Labrenz M."/>
            <person name="Spormann A.M."/>
            <person name="Op den Camp H."/>
            <person name="Overmann J."/>
            <person name="Amann R."/>
            <person name="Jetten M.S.M."/>
            <person name="Mascher T."/>
            <person name="Medema M.H."/>
            <person name="Devos D.P."/>
            <person name="Kaster A.-K."/>
            <person name="Ovreas L."/>
            <person name="Rohde M."/>
            <person name="Galperin M.Y."/>
            <person name="Jogler C."/>
        </authorList>
    </citation>
    <scope>NUCLEOTIDE SEQUENCE [LARGE SCALE GENOMIC DNA]</scope>
    <source>
        <strain evidence="3 4">Pan189</strain>
    </source>
</reference>
<dbReference type="Proteomes" id="UP000317318">
    <property type="component" value="Chromosome"/>
</dbReference>
<evidence type="ECO:0000256" key="2">
    <source>
        <dbReference type="SAM" id="SignalP"/>
    </source>
</evidence>
<keyword evidence="2" id="KW-0732">Signal</keyword>
<feature type="region of interest" description="Disordered" evidence="1">
    <location>
        <begin position="29"/>
        <end position="49"/>
    </location>
</feature>
<dbReference type="EMBL" id="CP036268">
    <property type="protein sequence ID" value="QDT36513.1"/>
    <property type="molecule type" value="Genomic_DNA"/>
</dbReference>